<keyword evidence="2" id="KW-0732">Signal</keyword>
<sequence length="141" mass="16133">MYWTIVVLQFCAVILADYCGENKVPFGLEVHRNGQPSLLCARPNCEERKFTDCEDRAISSSCPENNTLVGGFDKSYGRHQPLYLLCCVFDDLRYSTPLYNAVLVRPGEYFEGEEQVDEQTDVVQSFEVITNMRMVQDVNKT</sequence>
<proteinExistence type="predicted"/>
<dbReference type="EMBL" id="UXUI01000137">
    <property type="protein sequence ID" value="VDD85065.1"/>
    <property type="molecule type" value="Genomic_DNA"/>
</dbReference>
<reference evidence="5" key="1">
    <citation type="submission" date="2017-02" db="UniProtKB">
        <authorList>
            <consortium name="WormBaseParasite"/>
        </authorList>
    </citation>
    <scope>IDENTIFICATION</scope>
</reference>
<evidence type="ECO:0000313" key="4">
    <source>
        <dbReference type="Proteomes" id="UP000274131"/>
    </source>
</evidence>
<organism evidence="5">
    <name type="scientific">Enterobius vermicularis</name>
    <name type="common">Human pinworm</name>
    <dbReference type="NCBI Taxonomy" id="51028"/>
    <lineage>
        <taxon>Eukaryota</taxon>
        <taxon>Metazoa</taxon>
        <taxon>Ecdysozoa</taxon>
        <taxon>Nematoda</taxon>
        <taxon>Chromadorea</taxon>
        <taxon>Rhabditida</taxon>
        <taxon>Spirurina</taxon>
        <taxon>Oxyuridomorpha</taxon>
        <taxon>Oxyuroidea</taxon>
        <taxon>Oxyuridae</taxon>
        <taxon>Enterobius</taxon>
    </lineage>
</organism>
<reference evidence="3 4" key="2">
    <citation type="submission" date="2018-10" db="EMBL/GenBank/DDBJ databases">
        <authorList>
            <consortium name="Pathogen Informatics"/>
        </authorList>
    </citation>
    <scope>NUCLEOTIDE SEQUENCE [LARGE SCALE GENOMIC DNA]</scope>
</reference>
<protein>
    <submittedName>
        <fullName evidence="3 5">Uncharacterized protein</fullName>
    </submittedName>
</protein>
<dbReference type="AlphaFoldDB" id="A0A0N4USZ3"/>
<name>A0A0N4USZ3_ENTVE</name>
<dbReference type="Proteomes" id="UP000274131">
    <property type="component" value="Unassembled WGS sequence"/>
</dbReference>
<feature type="chain" id="PRO_5043122431" evidence="2">
    <location>
        <begin position="17"/>
        <end position="141"/>
    </location>
</feature>
<evidence type="ECO:0000313" key="3">
    <source>
        <dbReference type="EMBL" id="VDD85065.1"/>
    </source>
</evidence>
<evidence type="ECO:0000256" key="2">
    <source>
        <dbReference type="SAM" id="SignalP"/>
    </source>
</evidence>
<dbReference type="STRING" id="51028.A0A0N4USZ3"/>
<dbReference type="OrthoDB" id="5802408at2759"/>
<feature type="signal peptide" evidence="2">
    <location>
        <begin position="1"/>
        <end position="16"/>
    </location>
</feature>
<dbReference type="PANTHER" id="PTHR46706:SF12">
    <property type="entry name" value="PROTEIN QUA-1-RELATED"/>
    <property type="match status" value="1"/>
</dbReference>
<evidence type="ECO:0000313" key="5">
    <source>
        <dbReference type="WBParaSite" id="EVEC_0000029701-mRNA-1"/>
    </source>
</evidence>
<gene>
    <name evidence="3" type="ORF">EVEC_LOCUS208</name>
</gene>
<keyword evidence="1" id="KW-0217">Developmental protein</keyword>
<evidence type="ECO:0000256" key="1">
    <source>
        <dbReference type="ARBA" id="ARBA00022473"/>
    </source>
</evidence>
<dbReference type="WBParaSite" id="EVEC_0000029701-mRNA-1">
    <property type="protein sequence ID" value="EVEC_0000029701-mRNA-1"/>
    <property type="gene ID" value="EVEC_0000029701"/>
</dbReference>
<accession>A0A0N4USZ3</accession>
<dbReference type="PANTHER" id="PTHR46706">
    <property type="entry name" value="PROTEIN QUA-1-RELATED"/>
    <property type="match status" value="1"/>
</dbReference>
<dbReference type="InterPro" id="IPR052140">
    <property type="entry name" value="Dev_Signal_Hedgehog-like"/>
</dbReference>
<keyword evidence="4" id="KW-1185">Reference proteome</keyword>